<sequence length="158" mass="18481">MTPGTDLYEICKILKAKIRSANYHKEKKLIQKKLDDHKQKAEIERKYYHNNILTSTILSNTAYICYDWAQNVPVPYSSQQIGTSYFKLALQAHIFAQQLNYIIAENEFFQGIDKGANMTISLVYNGLQQFYNHEKHLKITCDNCLAQNKNNLSLYFWC</sequence>
<name>A0ABN7WD00_GIGMA</name>
<gene>
    <name evidence="1" type="ORF">GMARGA_LOCUS29192</name>
</gene>
<keyword evidence="2" id="KW-1185">Reference proteome</keyword>
<evidence type="ECO:0000313" key="2">
    <source>
        <dbReference type="Proteomes" id="UP000789901"/>
    </source>
</evidence>
<dbReference type="Proteomes" id="UP000789901">
    <property type="component" value="Unassembled WGS sequence"/>
</dbReference>
<dbReference type="PANTHER" id="PTHR34415:SF1">
    <property type="entry name" value="INTEGRASE CATALYTIC DOMAIN-CONTAINING PROTEIN"/>
    <property type="match status" value="1"/>
</dbReference>
<reference evidence="1 2" key="1">
    <citation type="submission" date="2021-06" db="EMBL/GenBank/DDBJ databases">
        <authorList>
            <person name="Kallberg Y."/>
            <person name="Tangrot J."/>
            <person name="Rosling A."/>
        </authorList>
    </citation>
    <scope>NUCLEOTIDE SEQUENCE [LARGE SCALE GENOMIC DNA]</scope>
    <source>
        <strain evidence="1 2">120-4 pot B 10/14</strain>
    </source>
</reference>
<proteinExistence type="predicted"/>
<organism evidence="1 2">
    <name type="scientific">Gigaspora margarita</name>
    <dbReference type="NCBI Taxonomy" id="4874"/>
    <lineage>
        <taxon>Eukaryota</taxon>
        <taxon>Fungi</taxon>
        <taxon>Fungi incertae sedis</taxon>
        <taxon>Mucoromycota</taxon>
        <taxon>Glomeromycotina</taxon>
        <taxon>Glomeromycetes</taxon>
        <taxon>Diversisporales</taxon>
        <taxon>Gigasporaceae</taxon>
        <taxon>Gigaspora</taxon>
    </lineage>
</organism>
<evidence type="ECO:0000313" key="1">
    <source>
        <dbReference type="EMBL" id="CAG8826681.1"/>
    </source>
</evidence>
<accession>A0ABN7WD00</accession>
<protein>
    <submittedName>
        <fullName evidence="1">12269_t:CDS:1</fullName>
    </submittedName>
</protein>
<comment type="caution">
    <text evidence="1">The sequence shown here is derived from an EMBL/GenBank/DDBJ whole genome shotgun (WGS) entry which is preliminary data.</text>
</comment>
<dbReference type="EMBL" id="CAJVQB010038812">
    <property type="protein sequence ID" value="CAG8826681.1"/>
    <property type="molecule type" value="Genomic_DNA"/>
</dbReference>
<dbReference type="PANTHER" id="PTHR34415">
    <property type="entry name" value="INTEGRASE CATALYTIC DOMAIN-CONTAINING PROTEIN"/>
    <property type="match status" value="1"/>
</dbReference>